<dbReference type="Gene3D" id="3.30.200.20">
    <property type="entry name" value="Phosphorylase Kinase, domain 1"/>
    <property type="match status" value="2"/>
</dbReference>
<evidence type="ECO:0000256" key="3">
    <source>
        <dbReference type="ARBA" id="ARBA00023136"/>
    </source>
</evidence>
<dbReference type="GO" id="GO:0016020">
    <property type="term" value="C:membrane"/>
    <property type="evidence" value="ECO:0007669"/>
    <property type="project" value="UniProtKB-SubCell"/>
</dbReference>
<evidence type="ECO:0008006" key="7">
    <source>
        <dbReference type="Google" id="ProtNLM"/>
    </source>
</evidence>
<dbReference type="EMBL" id="JADGMS010000004">
    <property type="protein sequence ID" value="KAF9683410.1"/>
    <property type="molecule type" value="Genomic_DNA"/>
</dbReference>
<organism evidence="5 6">
    <name type="scientific">Salix dunnii</name>
    <dbReference type="NCBI Taxonomy" id="1413687"/>
    <lineage>
        <taxon>Eukaryota</taxon>
        <taxon>Viridiplantae</taxon>
        <taxon>Streptophyta</taxon>
        <taxon>Embryophyta</taxon>
        <taxon>Tracheophyta</taxon>
        <taxon>Spermatophyta</taxon>
        <taxon>Magnoliopsida</taxon>
        <taxon>eudicotyledons</taxon>
        <taxon>Gunneridae</taxon>
        <taxon>Pentapetalae</taxon>
        <taxon>rosids</taxon>
        <taxon>fabids</taxon>
        <taxon>Malpighiales</taxon>
        <taxon>Salicaceae</taxon>
        <taxon>Saliceae</taxon>
        <taxon>Salix</taxon>
    </lineage>
</organism>
<dbReference type="PANTHER" id="PTHR47985:SF37">
    <property type="entry name" value="PROTEIN KINASE SUPERFAMILY PROTEIN"/>
    <property type="match status" value="1"/>
</dbReference>
<keyword evidence="2" id="KW-0808">Transferase</keyword>
<keyword evidence="6" id="KW-1185">Reference proteome</keyword>
<dbReference type="SUPFAM" id="SSF56112">
    <property type="entry name" value="Protein kinase-like (PK-like)"/>
    <property type="match status" value="2"/>
</dbReference>
<evidence type="ECO:0000256" key="4">
    <source>
        <dbReference type="PROSITE-ProRule" id="PRU10141"/>
    </source>
</evidence>
<comment type="caution">
    <text evidence="5">The sequence shown here is derived from an EMBL/GenBank/DDBJ whole genome shotgun (WGS) entry which is preliminary data.</text>
</comment>
<dbReference type="InterPro" id="IPR017441">
    <property type="entry name" value="Protein_kinase_ATP_BS"/>
</dbReference>
<feature type="binding site" evidence="4">
    <location>
        <position position="117"/>
    </location>
    <ligand>
        <name>ATP</name>
        <dbReference type="ChEBI" id="CHEBI:30616"/>
    </ligand>
</feature>
<dbReference type="PANTHER" id="PTHR47985">
    <property type="entry name" value="OS07G0668900 PROTEIN"/>
    <property type="match status" value="1"/>
</dbReference>
<dbReference type="GO" id="GO:0004674">
    <property type="term" value="F:protein serine/threonine kinase activity"/>
    <property type="evidence" value="ECO:0007669"/>
    <property type="project" value="UniProtKB-KW"/>
</dbReference>
<keyword evidence="2" id="KW-0418">Kinase</keyword>
<gene>
    <name evidence="5" type="ORF">SADUNF_Sadunf04G0010800</name>
</gene>
<evidence type="ECO:0000256" key="1">
    <source>
        <dbReference type="ARBA" id="ARBA00004370"/>
    </source>
</evidence>
<dbReference type="PROSITE" id="PS00107">
    <property type="entry name" value="PROTEIN_KINASE_ATP"/>
    <property type="match status" value="1"/>
</dbReference>
<reference evidence="5 6" key="1">
    <citation type="submission" date="2020-10" db="EMBL/GenBank/DDBJ databases">
        <title>Plant Genome Project.</title>
        <authorList>
            <person name="Zhang R.-G."/>
        </authorList>
    </citation>
    <scope>NUCLEOTIDE SEQUENCE [LARGE SCALE GENOMIC DNA]</scope>
    <source>
        <strain evidence="5">FAFU-HL-1</strain>
        <tissue evidence="5">Leaf</tissue>
    </source>
</reference>
<evidence type="ECO:0000256" key="2">
    <source>
        <dbReference type="ARBA" id="ARBA00022527"/>
    </source>
</evidence>
<dbReference type="GO" id="GO:0005524">
    <property type="term" value="F:ATP binding"/>
    <property type="evidence" value="ECO:0007669"/>
    <property type="project" value="UniProtKB-UniRule"/>
</dbReference>
<dbReference type="InterPro" id="IPR011009">
    <property type="entry name" value="Kinase-like_dom_sf"/>
</dbReference>
<dbReference type="OrthoDB" id="4062651at2759"/>
<name>A0A835K9J2_9ROSI</name>
<accession>A0A835K9J2</accession>
<dbReference type="Proteomes" id="UP000657918">
    <property type="component" value="Chromosome 4"/>
</dbReference>
<protein>
    <recommendedName>
        <fullName evidence="7">Protein kinase domain-containing protein</fullName>
    </recommendedName>
</protein>
<keyword evidence="4" id="KW-0547">Nucleotide-binding</keyword>
<sequence>MWLDQHYLSHGRFYGRIESYFQQGNLENISERDDALVESTSCTAKESDKHGRELSFWKNMSWKIGSSKRKNNMKVFTYHELSVATDDFNPSFSVGEGGFGKVYKGLIESTDKHVAVKQLDRNGRQGNKEFFSEDYNLKSGVQRLRLILTYILQAGPLFKDKSKFTTMADPLLEGNYKQKSLYQALAIAAMCLQEEADTRPLMTDVVTALEFLTGPIEEKKPRVSSTQSIHHVNSVTEGNVKQESSWNSKGYGKQGKTLSFVRNLSYKIASSKRKSINQVFTFRELAVATSNFNHHFLVGEGGFGRVYKGYIDSVDQAAPLLKDRSKFTAMADPLLEGNYPKKSLYQALAIAAMCVHEEAGARPLMADVVTALEFLTKQTEEEKATMASTESIHYVVSVKGGNAKEELEA</sequence>
<comment type="subcellular location">
    <subcellularLocation>
        <location evidence="1">Membrane</location>
    </subcellularLocation>
</comment>
<evidence type="ECO:0000313" key="6">
    <source>
        <dbReference type="Proteomes" id="UP000657918"/>
    </source>
</evidence>
<keyword evidence="3" id="KW-0472">Membrane</keyword>
<evidence type="ECO:0000313" key="5">
    <source>
        <dbReference type="EMBL" id="KAF9683410.1"/>
    </source>
</evidence>
<keyword evidence="4" id="KW-0067">ATP-binding</keyword>
<proteinExistence type="predicted"/>
<dbReference type="AlphaFoldDB" id="A0A835K9J2"/>
<keyword evidence="2" id="KW-0723">Serine/threonine-protein kinase</keyword>